<dbReference type="GO" id="GO:0006633">
    <property type="term" value="P:fatty acid biosynthetic process"/>
    <property type="evidence" value="ECO:0007669"/>
    <property type="project" value="TreeGrafter"/>
</dbReference>
<dbReference type="EMBL" id="BMGL01000007">
    <property type="protein sequence ID" value="GGE13358.1"/>
    <property type="molecule type" value="Genomic_DNA"/>
</dbReference>
<organism evidence="5 6">
    <name type="scientific">Psychroflexus salis</name>
    <dbReference type="NCBI Taxonomy" id="1526574"/>
    <lineage>
        <taxon>Bacteria</taxon>
        <taxon>Pseudomonadati</taxon>
        <taxon>Bacteroidota</taxon>
        <taxon>Flavobacteriia</taxon>
        <taxon>Flavobacteriales</taxon>
        <taxon>Flavobacteriaceae</taxon>
        <taxon>Psychroflexus</taxon>
    </lineage>
</organism>
<evidence type="ECO:0000256" key="3">
    <source>
        <dbReference type="RuleBase" id="RU003694"/>
    </source>
</evidence>
<dbReference type="InterPro" id="IPR014031">
    <property type="entry name" value="Ketoacyl_synth_C"/>
</dbReference>
<protein>
    <submittedName>
        <fullName evidence="5">Beta-ketoacyl synthase</fullName>
    </submittedName>
</protein>
<comment type="similarity">
    <text evidence="1 3">Belongs to the thiolase-like superfamily. Beta-ketoacyl-ACP synthases family.</text>
</comment>
<dbReference type="InterPro" id="IPR016039">
    <property type="entry name" value="Thiolase-like"/>
</dbReference>
<evidence type="ECO:0000313" key="5">
    <source>
        <dbReference type="EMBL" id="GGE13358.1"/>
    </source>
</evidence>
<comment type="caution">
    <text evidence="5">The sequence shown here is derived from an EMBL/GenBank/DDBJ whole genome shotgun (WGS) entry which is preliminary data.</text>
</comment>
<dbReference type="InterPro" id="IPR014030">
    <property type="entry name" value="Ketoacyl_synth_N"/>
</dbReference>
<dbReference type="Pfam" id="PF02801">
    <property type="entry name" value="Ketoacyl-synt_C"/>
    <property type="match status" value="1"/>
</dbReference>
<accession>A0A917E829</accession>
<dbReference type="Gene3D" id="3.40.47.10">
    <property type="match status" value="1"/>
</dbReference>
<evidence type="ECO:0000256" key="2">
    <source>
        <dbReference type="ARBA" id="ARBA00022679"/>
    </source>
</evidence>
<dbReference type="SUPFAM" id="SSF53901">
    <property type="entry name" value="Thiolase-like"/>
    <property type="match status" value="1"/>
</dbReference>
<sequence length="386" mass="42182">MKKEIYINGFTSISALGTTAEQVWKSYQSSHAFFEKRKFKQKEYWVCPILKESEKEIEKLQKEKKAYSYLDKSVLLALLASRKLIVSFQDNDAFLFTNAGVNIGSSRGATQLFENYHSQFIKTGMVSSRTSPSTTLGNLSSWVAQDLGSSGVVISHSITCSTALHGVLNAIAWLKSGMASEFIVGGTEAPLTSFTLAQLKALKLYSQETESLACKSLSFQKTKNTLVLGEAASLFALSTKPKHAKAKIVGIGFANEQIKHSIAITSEAKCFQDSMQMALQQANIKQVDAIIMHAPGSIKGDLAELKAIEKSFAKIPFLTTNKWKIGHTYAASGAMSLELALLMLQQQECIANPFYKNAETPKNLDYIMVNAVGFGGNAVSLIISKL</sequence>
<dbReference type="PANTHER" id="PTHR11712">
    <property type="entry name" value="POLYKETIDE SYNTHASE-RELATED"/>
    <property type="match status" value="1"/>
</dbReference>
<gene>
    <name evidence="5" type="ORF">GCM10010831_13420</name>
</gene>
<evidence type="ECO:0000313" key="6">
    <source>
        <dbReference type="Proteomes" id="UP000599688"/>
    </source>
</evidence>
<proteinExistence type="inferred from homology"/>
<dbReference type="GO" id="GO:0004315">
    <property type="term" value="F:3-oxoacyl-[acyl-carrier-protein] synthase activity"/>
    <property type="evidence" value="ECO:0007669"/>
    <property type="project" value="TreeGrafter"/>
</dbReference>
<dbReference type="PANTHER" id="PTHR11712:SF336">
    <property type="entry name" value="3-OXOACYL-[ACYL-CARRIER-PROTEIN] SYNTHASE, MITOCHONDRIAL"/>
    <property type="match status" value="1"/>
</dbReference>
<evidence type="ECO:0000259" key="4">
    <source>
        <dbReference type="PROSITE" id="PS52004"/>
    </source>
</evidence>
<feature type="domain" description="Ketosynthase family 3 (KS3)" evidence="4">
    <location>
        <begin position="1"/>
        <end position="385"/>
    </location>
</feature>
<dbReference type="PROSITE" id="PS52004">
    <property type="entry name" value="KS3_2"/>
    <property type="match status" value="1"/>
</dbReference>
<dbReference type="Pfam" id="PF00109">
    <property type="entry name" value="ketoacyl-synt"/>
    <property type="match status" value="1"/>
</dbReference>
<keyword evidence="2 3" id="KW-0808">Transferase</keyword>
<reference evidence="5 6" key="1">
    <citation type="journal article" date="2014" name="Int. J. Syst. Evol. Microbiol.">
        <title>Complete genome sequence of Corynebacterium casei LMG S-19264T (=DSM 44701T), isolated from a smear-ripened cheese.</title>
        <authorList>
            <consortium name="US DOE Joint Genome Institute (JGI-PGF)"/>
            <person name="Walter F."/>
            <person name="Albersmeier A."/>
            <person name="Kalinowski J."/>
            <person name="Ruckert C."/>
        </authorList>
    </citation>
    <scope>NUCLEOTIDE SEQUENCE [LARGE SCALE GENOMIC DNA]</scope>
    <source>
        <strain evidence="5 6">CGMCC 1.12925</strain>
    </source>
</reference>
<evidence type="ECO:0000256" key="1">
    <source>
        <dbReference type="ARBA" id="ARBA00008467"/>
    </source>
</evidence>
<keyword evidence="6" id="KW-1185">Reference proteome</keyword>
<dbReference type="InterPro" id="IPR000794">
    <property type="entry name" value="Beta-ketoacyl_synthase"/>
</dbReference>
<dbReference type="InterPro" id="IPR020841">
    <property type="entry name" value="PKS_Beta-ketoAc_synthase_dom"/>
</dbReference>
<dbReference type="RefSeq" id="WP_188406055.1">
    <property type="nucleotide sequence ID" value="NZ_BMGL01000007.1"/>
</dbReference>
<dbReference type="AlphaFoldDB" id="A0A917E829"/>
<name>A0A917E829_9FLAO</name>
<dbReference type="Proteomes" id="UP000599688">
    <property type="component" value="Unassembled WGS sequence"/>
</dbReference>